<name>A0AAF0W956_DAUCS</name>
<keyword evidence="3" id="KW-0010">Activator</keyword>
<dbReference type="InterPro" id="IPR011598">
    <property type="entry name" value="bHLH_dom"/>
</dbReference>
<evidence type="ECO:0000256" key="2">
    <source>
        <dbReference type="ARBA" id="ARBA00023015"/>
    </source>
</evidence>
<evidence type="ECO:0000256" key="6">
    <source>
        <dbReference type="SAM" id="MobiDB-lite"/>
    </source>
</evidence>
<feature type="region of interest" description="Disordered" evidence="6">
    <location>
        <begin position="267"/>
        <end position="286"/>
    </location>
</feature>
<dbReference type="GO" id="GO:0080090">
    <property type="term" value="P:regulation of primary metabolic process"/>
    <property type="evidence" value="ECO:0007669"/>
    <property type="project" value="UniProtKB-ARBA"/>
</dbReference>
<comment type="subcellular location">
    <subcellularLocation>
        <location evidence="1">Nucleus</location>
    </subcellularLocation>
</comment>
<dbReference type="GO" id="GO:0005634">
    <property type="term" value="C:nucleus"/>
    <property type="evidence" value="ECO:0007669"/>
    <property type="project" value="UniProtKB-SubCell"/>
</dbReference>
<dbReference type="AlphaFoldDB" id="A0AAF0W956"/>
<dbReference type="Proteomes" id="UP000077755">
    <property type="component" value="Chromosome 1"/>
</dbReference>
<protein>
    <recommendedName>
        <fullName evidence="7">BHLH domain-containing protein</fullName>
    </recommendedName>
</protein>
<dbReference type="InterPro" id="IPR036638">
    <property type="entry name" value="HLH_DNA-bd_sf"/>
</dbReference>
<dbReference type="Pfam" id="PF00010">
    <property type="entry name" value="HLH"/>
    <property type="match status" value="1"/>
</dbReference>
<dbReference type="InterPro" id="IPR025610">
    <property type="entry name" value="MYC/MYB_N"/>
</dbReference>
<organism evidence="8 9">
    <name type="scientific">Daucus carota subsp. sativus</name>
    <name type="common">Carrot</name>
    <dbReference type="NCBI Taxonomy" id="79200"/>
    <lineage>
        <taxon>Eukaryota</taxon>
        <taxon>Viridiplantae</taxon>
        <taxon>Streptophyta</taxon>
        <taxon>Embryophyta</taxon>
        <taxon>Tracheophyta</taxon>
        <taxon>Spermatophyta</taxon>
        <taxon>Magnoliopsida</taxon>
        <taxon>eudicotyledons</taxon>
        <taxon>Gunneridae</taxon>
        <taxon>Pentapetalae</taxon>
        <taxon>asterids</taxon>
        <taxon>campanulids</taxon>
        <taxon>Apiales</taxon>
        <taxon>Apiaceae</taxon>
        <taxon>Apioideae</taxon>
        <taxon>Scandiceae</taxon>
        <taxon>Daucinae</taxon>
        <taxon>Daucus</taxon>
        <taxon>Daucus sect. Daucus</taxon>
    </lineage>
</organism>
<dbReference type="Pfam" id="PF22754">
    <property type="entry name" value="bHLH-TF_ACT-like_plant"/>
    <property type="match status" value="1"/>
</dbReference>
<evidence type="ECO:0000256" key="4">
    <source>
        <dbReference type="ARBA" id="ARBA00023163"/>
    </source>
</evidence>
<dbReference type="SMART" id="SM00353">
    <property type="entry name" value="HLH"/>
    <property type="match status" value="1"/>
</dbReference>
<dbReference type="EMBL" id="CP093343">
    <property type="protein sequence ID" value="WOG83695.1"/>
    <property type="molecule type" value="Genomic_DNA"/>
</dbReference>
<accession>A0AAF0W956</accession>
<keyword evidence="4" id="KW-0804">Transcription</keyword>
<feature type="domain" description="BHLH" evidence="7">
    <location>
        <begin position="456"/>
        <end position="505"/>
    </location>
</feature>
<dbReference type="GO" id="GO:0046983">
    <property type="term" value="F:protein dimerization activity"/>
    <property type="evidence" value="ECO:0007669"/>
    <property type="project" value="InterPro"/>
</dbReference>
<dbReference type="Pfam" id="PF14215">
    <property type="entry name" value="bHLH-MYC_N"/>
    <property type="match status" value="1"/>
</dbReference>
<dbReference type="PANTHER" id="PTHR46266">
    <property type="entry name" value="TRANSCRIPTION FACTOR TT8"/>
    <property type="match status" value="1"/>
</dbReference>
<reference evidence="8" key="1">
    <citation type="journal article" date="2016" name="Nat. Genet.">
        <title>A high-quality carrot genome assembly provides new insights into carotenoid accumulation and asterid genome evolution.</title>
        <authorList>
            <person name="Iorizzo M."/>
            <person name="Ellison S."/>
            <person name="Senalik D."/>
            <person name="Zeng P."/>
            <person name="Satapoomin P."/>
            <person name="Huang J."/>
            <person name="Bowman M."/>
            <person name="Iovene M."/>
            <person name="Sanseverino W."/>
            <person name="Cavagnaro P."/>
            <person name="Yildiz M."/>
            <person name="Macko-Podgorni A."/>
            <person name="Moranska E."/>
            <person name="Grzebelus E."/>
            <person name="Grzebelus D."/>
            <person name="Ashrafi H."/>
            <person name="Zheng Z."/>
            <person name="Cheng S."/>
            <person name="Spooner D."/>
            <person name="Van Deynze A."/>
            <person name="Simon P."/>
        </authorList>
    </citation>
    <scope>NUCLEOTIDE SEQUENCE</scope>
    <source>
        <tissue evidence="8">Leaf</tissue>
    </source>
</reference>
<proteinExistence type="predicted"/>
<dbReference type="SUPFAM" id="SSF47459">
    <property type="entry name" value="HLH, helix-loop-helix DNA-binding domain"/>
    <property type="match status" value="1"/>
</dbReference>
<reference evidence="8" key="2">
    <citation type="submission" date="2022-03" db="EMBL/GenBank/DDBJ databases">
        <title>Draft title - Genomic analysis of global carrot germplasm unveils the trajectory of domestication and the origin of high carotenoid orange carrot.</title>
        <authorList>
            <person name="Iorizzo M."/>
            <person name="Ellison S."/>
            <person name="Senalik D."/>
            <person name="Macko-Podgorni A."/>
            <person name="Grzebelus D."/>
            <person name="Bostan H."/>
            <person name="Rolling W."/>
            <person name="Curaba J."/>
            <person name="Simon P."/>
        </authorList>
    </citation>
    <scope>NUCLEOTIDE SEQUENCE</scope>
    <source>
        <tissue evidence="8">Leaf</tissue>
    </source>
</reference>
<evidence type="ECO:0000259" key="7">
    <source>
        <dbReference type="PROSITE" id="PS50888"/>
    </source>
</evidence>
<evidence type="ECO:0000313" key="9">
    <source>
        <dbReference type="Proteomes" id="UP000077755"/>
    </source>
</evidence>
<evidence type="ECO:0000313" key="8">
    <source>
        <dbReference type="EMBL" id="WOG83695.1"/>
    </source>
</evidence>
<dbReference type="PANTHER" id="PTHR46266:SF4">
    <property type="entry name" value="TRANSCRIPTION FACTOR TT8"/>
    <property type="match status" value="1"/>
</dbReference>
<evidence type="ECO:0000256" key="3">
    <source>
        <dbReference type="ARBA" id="ARBA00023159"/>
    </source>
</evidence>
<gene>
    <name evidence="8" type="ORF">DCAR_0102872</name>
</gene>
<dbReference type="PROSITE" id="PS50888">
    <property type="entry name" value="BHLH"/>
    <property type="match status" value="1"/>
</dbReference>
<keyword evidence="2" id="KW-0805">Transcription regulation</keyword>
<feature type="compositionally biased region" description="Acidic residues" evidence="6">
    <location>
        <begin position="236"/>
        <end position="261"/>
    </location>
</feature>
<feature type="region of interest" description="Disordered" evidence="6">
    <location>
        <begin position="235"/>
        <end position="261"/>
    </location>
</feature>
<keyword evidence="5" id="KW-0539">Nucleus</keyword>
<sequence length="648" mass="72429">MASPPPYKSNAHQNMLQAAVQAVNWTYSLFWQLSPEKQRVLVWGDGYYNGAIKTRKTVNSVEVSTEEASLERSQQLRELYDSLSTGDLNNPSRRPAALSPEDLTESEWFYLMCVSFSFPLGVGLPGKAYVKRQHLWLKGANEASSKHFTRAILAKLGSSSARARSARVRLTVVCIPLLDGVVELGTTDKVEEKIEFIEQVKSYFINCNNQATHPPKPALSEHSTSNLISPSRLVEMDDDDENDDDNDDDDDAGEEDDDEGDGIDVEAEAARTPTPFGSVDPRNVVGDIEGEPRLQVMLHHMSNDNIHLGSPESGSNNLDSDFHLLKVSQPGIPIDPYVPGSKWIHAPLTAITAEDELLEEHNHYSQTITTILHNRNFSGRSSGTSSAVYSIHSPQSSFSICTAAATSRSHRHSNRTSQYLLKYILFTVPYLHSKSLDNTAEDSVMLQLKKSASQEELSANHVLAERRRREKLNERFVILRSLVPFVTKMDKASILGDTIEYVKQLRKKIHELEAREHHVNEDADCVDQRLGNRGDSRRDKRKMRVVEQGGRRVVKAAEVQQETTMEVSIIENDGLVEIKCPYKEGLLLDVMMKLREFRMEITAAHSSSSSNGGFVAELRAKVKETVNGKKASITEVKKAMKNIIPSHP</sequence>
<evidence type="ECO:0000256" key="5">
    <source>
        <dbReference type="ARBA" id="ARBA00023242"/>
    </source>
</evidence>
<keyword evidence="9" id="KW-1185">Reference proteome</keyword>
<evidence type="ECO:0000256" key="1">
    <source>
        <dbReference type="ARBA" id="ARBA00004123"/>
    </source>
</evidence>
<dbReference type="InterPro" id="IPR054502">
    <property type="entry name" value="bHLH-TF_ACT-like_plant"/>
</dbReference>
<dbReference type="Gene3D" id="4.10.280.10">
    <property type="entry name" value="Helix-loop-helix DNA-binding domain"/>
    <property type="match status" value="1"/>
</dbReference>